<feature type="transmembrane region" description="Helical" evidence="1">
    <location>
        <begin position="55"/>
        <end position="72"/>
    </location>
</feature>
<name>A0A089QCT5_9LACO</name>
<feature type="transmembrane region" description="Helical" evidence="1">
    <location>
        <begin position="78"/>
        <end position="97"/>
    </location>
</feature>
<dbReference type="Proteomes" id="UP001231316">
    <property type="component" value="Chromosome"/>
</dbReference>
<keyword evidence="1" id="KW-0812">Transmembrane</keyword>
<reference evidence="4" key="3">
    <citation type="submission" date="2023-04" db="EMBL/GenBank/DDBJ databases">
        <title>Four porcine-derived lactic acid bacteria strains analyses and their evaluation as potential probiotics based on genomics.</title>
        <authorList>
            <person name="Niu D."/>
        </authorList>
    </citation>
    <scope>NUCLEOTIDE SEQUENCE</scope>
    <source>
        <strain evidence="4">ZSA5</strain>
    </source>
</reference>
<evidence type="ECO:0000313" key="3">
    <source>
        <dbReference type="EMBL" id="ARU19312.1"/>
    </source>
</evidence>
<dbReference type="Proteomes" id="UP000029488">
    <property type="component" value="Chromosome"/>
</dbReference>
<dbReference type="PANTHER" id="PTHR38446:SF1">
    <property type="entry name" value="BLL0914 PROTEIN"/>
    <property type="match status" value="1"/>
</dbReference>
<organism evidence="2 5">
    <name type="scientific">Ligilactobacillus salivarius</name>
    <dbReference type="NCBI Taxonomy" id="1624"/>
    <lineage>
        <taxon>Bacteria</taxon>
        <taxon>Bacillati</taxon>
        <taxon>Bacillota</taxon>
        <taxon>Bacilli</taxon>
        <taxon>Lactobacillales</taxon>
        <taxon>Lactobacillaceae</taxon>
        <taxon>Ligilactobacillus</taxon>
    </lineage>
</organism>
<evidence type="ECO:0000313" key="4">
    <source>
        <dbReference type="EMBL" id="WII27765.1"/>
    </source>
</evidence>
<sequence length="123" mass="13747">MSIFSTILASLVALEALYIMQLEMFASKEKLENVFGLSKEYLSMEEARVSMKNQGLYNGFIGVGLLFSRFFFPVNSQFIGTTMFVIFVIIAAIYGWLSAKNIKILLLQGTPAILALLSLITFK</sequence>
<proteinExistence type="predicted"/>
<keyword evidence="1" id="KW-1133">Transmembrane helix</keyword>
<feature type="transmembrane region" description="Helical" evidence="1">
    <location>
        <begin position="104"/>
        <end position="122"/>
    </location>
</feature>
<dbReference type="Proteomes" id="UP000195378">
    <property type="component" value="Chromosome"/>
</dbReference>
<dbReference type="InterPro" id="IPR009732">
    <property type="entry name" value="DUF1304"/>
</dbReference>
<dbReference type="RefSeq" id="WP_034983583.1">
    <property type="nucleotide sequence ID" value="NZ_CP007646.1"/>
</dbReference>
<keyword evidence="1" id="KW-0472">Membrane</keyword>
<dbReference type="EMBL" id="CP123971">
    <property type="protein sequence ID" value="WII27765.1"/>
    <property type="molecule type" value="Genomic_DNA"/>
</dbReference>
<gene>
    <name evidence="3" type="ORF">B7R82_04635</name>
    <name evidence="2" type="ORF">LSJ_0889c</name>
    <name evidence="4" type="ORF">QFE45_05060</name>
</gene>
<evidence type="ECO:0000256" key="1">
    <source>
        <dbReference type="SAM" id="Phobius"/>
    </source>
</evidence>
<evidence type="ECO:0000313" key="5">
    <source>
        <dbReference type="Proteomes" id="UP000029488"/>
    </source>
</evidence>
<dbReference type="PANTHER" id="PTHR38446">
    <property type="entry name" value="BLL0914 PROTEIN"/>
    <property type="match status" value="1"/>
</dbReference>
<reference evidence="2 5" key="1">
    <citation type="journal article" date="2014" name="BMC Genomics">
        <title>Unusual genome complexity in Lactobacillus salivarius JCM1046.</title>
        <authorList>
            <person name="Raftis E.J."/>
            <person name="Forde B.M."/>
            <person name="Claesson M.J."/>
            <person name="O'Toole P.W."/>
        </authorList>
    </citation>
    <scope>NUCLEOTIDE SEQUENCE [LARGE SCALE GENOMIC DNA]</scope>
    <source>
        <strain evidence="2 5">JCM1046</strain>
    </source>
</reference>
<reference evidence="3 6" key="2">
    <citation type="submission" date="2017-04" db="EMBL/GenBank/DDBJ databases">
        <title>Complete genome sequence of Lactobacillus salivarius ZLS006, a probiotic strain isolated from healthy piglet.</title>
        <authorList>
            <person name="Zhang D."/>
        </authorList>
    </citation>
    <scope>NUCLEOTIDE SEQUENCE [LARGE SCALE GENOMIC DNA]</scope>
    <source>
        <strain evidence="3 6">ZLS006</strain>
    </source>
</reference>
<accession>A0A089QCT5</accession>
<dbReference type="KEGG" id="lsj:LSJ_0889c"/>
<dbReference type="AlphaFoldDB" id="A0A089QCT5"/>
<protein>
    <submittedName>
        <fullName evidence="4">DUF1304 domain-containing protein</fullName>
    </submittedName>
    <submittedName>
        <fullName evidence="2">Putative membrane spanning protein</fullName>
    </submittedName>
</protein>
<dbReference type="EMBL" id="CP007646">
    <property type="protein sequence ID" value="AIR10570.1"/>
    <property type="molecule type" value="Genomic_DNA"/>
</dbReference>
<evidence type="ECO:0000313" key="2">
    <source>
        <dbReference type="EMBL" id="AIR10570.1"/>
    </source>
</evidence>
<evidence type="ECO:0000313" key="6">
    <source>
        <dbReference type="Proteomes" id="UP000195378"/>
    </source>
</evidence>
<dbReference type="Pfam" id="PF06993">
    <property type="entry name" value="DUF1304"/>
    <property type="match status" value="1"/>
</dbReference>
<dbReference type="EMBL" id="CP020858">
    <property type="protein sequence ID" value="ARU19312.1"/>
    <property type="molecule type" value="Genomic_DNA"/>
</dbReference>